<name>A0A109W4B0_9BACT</name>
<dbReference type="Proteomes" id="UP000069241">
    <property type="component" value="Chromosome"/>
</dbReference>
<organism evidence="1 2">
    <name type="scientific">Desulfovibrio fairfieldensis</name>
    <dbReference type="NCBI Taxonomy" id="44742"/>
    <lineage>
        <taxon>Bacteria</taxon>
        <taxon>Pseudomonadati</taxon>
        <taxon>Thermodesulfobacteriota</taxon>
        <taxon>Desulfovibrionia</taxon>
        <taxon>Desulfovibrionales</taxon>
        <taxon>Desulfovibrionaceae</taxon>
        <taxon>Desulfovibrio</taxon>
    </lineage>
</organism>
<dbReference type="RefSeq" id="WP_062252381.1">
    <property type="nucleotide sequence ID" value="NZ_CP014229.1"/>
</dbReference>
<keyword evidence="2" id="KW-1185">Reference proteome</keyword>
<sequence>MSKAYVARERGTGVFECVYIRQAGDLDALGRILKNNFRDKPAVDRLMSGGEIRFIHQDTGKILREDGPGASLVVSDHQFWNMMDVHRIDRVYIYNRGAWKEYDFAGQEIDGSILKQKRFQLNPCKRFRP</sequence>
<dbReference type="EMBL" id="CP014229">
    <property type="protein sequence ID" value="AMD90051.1"/>
    <property type="molecule type" value="Genomic_DNA"/>
</dbReference>
<reference evidence="2" key="1">
    <citation type="submission" date="2016-02" db="EMBL/GenBank/DDBJ databases">
        <authorList>
            <person name="Holder M.E."/>
            <person name="Ajami N.J."/>
            <person name="Petrosino J.F."/>
        </authorList>
    </citation>
    <scope>NUCLEOTIDE SEQUENCE [LARGE SCALE GENOMIC DNA]</scope>
    <source>
        <strain evidence="2">CCUG 45958</strain>
    </source>
</reference>
<proteinExistence type="predicted"/>
<protein>
    <submittedName>
        <fullName evidence="1">Uncharacterized protein</fullName>
    </submittedName>
</protein>
<gene>
    <name evidence="1" type="ORF">AXF13_07925</name>
</gene>
<evidence type="ECO:0000313" key="2">
    <source>
        <dbReference type="Proteomes" id="UP000069241"/>
    </source>
</evidence>
<dbReference type="AlphaFoldDB" id="A0A109W4B0"/>
<evidence type="ECO:0000313" key="1">
    <source>
        <dbReference type="EMBL" id="AMD90051.1"/>
    </source>
</evidence>
<accession>A0A109W4B0</accession>
<dbReference type="KEGG" id="dfi:AXF13_07925"/>